<dbReference type="InterPro" id="IPR036249">
    <property type="entry name" value="Thioredoxin-like_sf"/>
</dbReference>
<dbReference type="RefSeq" id="WP_184791653.1">
    <property type="nucleotide sequence ID" value="NZ_BONT01000060.1"/>
</dbReference>
<dbReference type="AlphaFoldDB" id="A0A841FVN1"/>
<protein>
    <recommendedName>
        <fullName evidence="4">Thioredoxin domain-containing protein</fullName>
    </recommendedName>
</protein>
<evidence type="ECO:0000313" key="3">
    <source>
        <dbReference type="Proteomes" id="UP000548476"/>
    </source>
</evidence>
<name>A0A841FVN1_9ACTN</name>
<dbReference type="Proteomes" id="UP000548476">
    <property type="component" value="Unassembled WGS sequence"/>
</dbReference>
<gene>
    <name evidence="2" type="ORF">HNR73_006709</name>
</gene>
<comment type="caution">
    <text evidence="2">The sequence shown here is derived from an EMBL/GenBank/DDBJ whole genome shotgun (WGS) entry which is preliminary data.</text>
</comment>
<reference evidence="2 3" key="1">
    <citation type="submission" date="2020-08" db="EMBL/GenBank/DDBJ databases">
        <title>Genomic Encyclopedia of Type Strains, Phase IV (KMG-IV): sequencing the most valuable type-strain genomes for metagenomic binning, comparative biology and taxonomic classification.</title>
        <authorList>
            <person name="Goeker M."/>
        </authorList>
    </citation>
    <scope>NUCLEOTIDE SEQUENCE [LARGE SCALE GENOMIC DNA]</scope>
    <source>
        <strain evidence="2 3">YIM 65646</strain>
    </source>
</reference>
<sequence>MYVYAALATLLTVFCVANLLLMLAVVRRLRSHESRLAANSRPLTLPTGTRIAPFTTTTVDGDRISAAGLADGTLIGVFSPACEPCHAQLPAFVEHSRSSPALAVVLSDGDEATDMVAALAEACPLVVEGHGGAVSTALGVQGTPALVIVAQGAIVATESAVSRLPQPART</sequence>
<accession>A0A841FVN1</accession>
<dbReference type="SUPFAM" id="SSF52833">
    <property type="entry name" value="Thioredoxin-like"/>
    <property type="match status" value="1"/>
</dbReference>
<evidence type="ECO:0000313" key="2">
    <source>
        <dbReference type="EMBL" id="MBB6038823.1"/>
    </source>
</evidence>
<organism evidence="2 3">
    <name type="scientific">Phytomonospora endophytica</name>
    <dbReference type="NCBI Taxonomy" id="714109"/>
    <lineage>
        <taxon>Bacteria</taxon>
        <taxon>Bacillati</taxon>
        <taxon>Actinomycetota</taxon>
        <taxon>Actinomycetes</taxon>
        <taxon>Micromonosporales</taxon>
        <taxon>Micromonosporaceae</taxon>
        <taxon>Phytomonospora</taxon>
    </lineage>
</organism>
<proteinExistence type="predicted"/>
<keyword evidence="1" id="KW-1133">Transmembrane helix</keyword>
<keyword evidence="1" id="KW-0812">Transmembrane</keyword>
<keyword evidence="1" id="KW-0472">Membrane</keyword>
<feature type="transmembrane region" description="Helical" evidence="1">
    <location>
        <begin position="6"/>
        <end position="26"/>
    </location>
</feature>
<evidence type="ECO:0000256" key="1">
    <source>
        <dbReference type="SAM" id="Phobius"/>
    </source>
</evidence>
<dbReference type="EMBL" id="JACHGT010000018">
    <property type="protein sequence ID" value="MBB6038823.1"/>
    <property type="molecule type" value="Genomic_DNA"/>
</dbReference>
<dbReference type="Gene3D" id="3.40.30.10">
    <property type="entry name" value="Glutaredoxin"/>
    <property type="match status" value="1"/>
</dbReference>
<keyword evidence="3" id="KW-1185">Reference proteome</keyword>
<evidence type="ECO:0008006" key="4">
    <source>
        <dbReference type="Google" id="ProtNLM"/>
    </source>
</evidence>